<proteinExistence type="predicted"/>
<feature type="compositionally biased region" description="Acidic residues" evidence="1">
    <location>
        <begin position="1"/>
        <end position="14"/>
    </location>
</feature>
<accession>A0A380TL60</accession>
<organism evidence="2">
    <name type="scientific">metagenome</name>
    <dbReference type="NCBI Taxonomy" id="256318"/>
    <lineage>
        <taxon>unclassified sequences</taxon>
        <taxon>metagenomes</taxon>
    </lineage>
</organism>
<name>A0A380TL60_9ZZZZ</name>
<feature type="compositionally biased region" description="Basic and acidic residues" evidence="1">
    <location>
        <begin position="27"/>
        <end position="43"/>
    </location>
</feature>
<evidence type="ECO:0000313" key="2">
    <source>
        <dbReference type="EMBL" id="SUS08414.1"/>
    </source>
</evidence>
<dbReference type="EMBL" id="UIDG01000620">
    <property type="protein sequence ID" value="SUS08414.1"/>
    <property type="molecule type" value="Genomic_DNA"/>
</dbReference>
<evidence type="ECO:0000256" key="1">
    <source>
        <dbReference type="SAM" id="MobiDB-lite"/>
    </source>
</evidence>
<feature type="region of interest" description="Disordered" evidence="1">
    <location>
        <begin position="1"/>
        <end position="43"/>
    </location>
</feature>
<gene>
    <name evidence="2" type="ORF">DF3PB_670005</name>
</gene>
<protein>
    <submittedName>
        <fullName evidence="2">Uncharacterized protein</fullName>
    </submittedName>
</protein>
<dbReference type="AlphaFoldDB" id="A0A380TL60"/>
<sequence>MSANDTDSDTETDGGDSFGRRRHRPHHDNPMEVFHGDHDSDET</sequence>
<reference evidence="2" key="1">
    <citation type="submission" date="2018-07" db="EMBL/GenBank/DDBJ databases">
        <authorList>
            <person name="Quirk P.G."/>
            <person name="Krulwich T.A."/>
        </authorList>
    </citation>
    <scope>NUCLEOTIDE SEQUENCE</scope>
</reference>